<feature type="chain" id="PRO_5045631793" evidence="1">
    <location>
        <begin position="23"/>
        <end position="222"/>
    </location>
</feature>
<dbReference type="InterPro" id="IPR011065">
    <property type="entry name" value="Kunitz_inhibitor_STI-like_sf"/>
</dbReference>
<sequence length="222" mass="24709">MKNSLLVFPFLFLCFLPNPSWCASEPLLDVFGDEVVTGTEYYIVSAIRGAGGGGLNFLSGRNEPCPMDVFQERSDLQRGRPLLFFPLNYTGEEGTVIYGSTDLNIKFNVEPRSCNEETTVWKVDNYDDQKGAWFITTNGVIGNPGAETLKNWFKFEKAADNLNMYKIVHCPSVCKSCVKLCSAVGIDFETERRLALSHSAFPVVLIKASVAHKLMGRFNAII</sequence>
<dbReference type="SMART" id="SM00452">
    <property type="entry name" value="STI"/>
    <property type="match status" value="1"/>
</dbReference>
<proteinExistence type="predicted"/>
<dbReference type="Pfam" id="PF00197">
    <property type="entry name" value="Kunitz_legume"/>
    <property type="match status" value="1"/>
</dbReference>
<dbReference type="CDD" id="cd23370">
    <property type="entry name" value="beta-trefoil_STI_MkMLP-like"/>
    <property type="match status" value="1"/>
</dbReference>
<reference evidence="2 3" key="1">
    <citation type="submission" date="2021-02" db="EMBL/GenBank/DDBJ databases">
        <title>Plant Genome Project.</title>
        <authorList>
            <person name="Zhang R.-G."/>
        </authorList>
    </citation>
    <scope>NUCLEOTIDE SEQUENCE [LARGE SCALE GENOMIC DNA]</scope>
    <source>
        <tissue evidence="2">Leaves</tissue>
    </source>
</reference>
<keyword evidence="3" id="KW-1185">Reference proteome</keyword>
<accession>A0ABQ8H9L4</accession>
<keyword evidence="1" id="KW-0732">Signal</keyword>
<protein>
    <submittedName>
        <fullName evidence="2">Uncharacterized protein</fullName>
    </submittedName>
</protein>
<name>A0ABQ8H9L4_9ROSI</name>
<evidence type="ECO:0000256" key="1">
    <source>
        <dbReference type="SAM" id="SignalP"/>
    </source>
</evidence>
<comment type="caution">
    <text evidence="2">The sequence shown here is derived from an EMBL/GenBank/DDBJ whole genome shotgun (WGS) entry which is preliminary data.</text>
</comment>
<evidence type="ECO:0000313" key="3">
    <source>
        <dbReference type="Proteomes" id="UP000827721"/>
    </source>
</evidence>
<dbReference type="SUPFAM" id="SSF50386">
    <property type="entry name" value="STI-like"/>
    <property type="match status" value="1"/>
</dbReference>
<organism evidence="2 3">
    <name type="scientific">Xanthoceras sorbifolium</name>
    <dbReference type="NCBI Taxonomy" id="99658"/>
    <lineage>
        <taxon>Eukaryota</taxon>
        <taxon>Viridiplantae</taxon>
        <taxon>Streptophyta</taxon>
        <taxon>Embryophyta</taxon>
        <taxon>Tracheophyta</taxon>
        <taxon>Spermatophyta</taxon>
        <taxon>Magnoliopsida</taxon>
        <taxon>eudicotyledons</taxon>
        <taxon>Gunneridae</taxon>
        <taxon>Pentapetalae</taxon>
        <taxon>rosids</taxon>
        <taxon>malvids</taxon>
        <taxon>Sapindales</taxon>
        <taxon>Sapindaceae</taxon>
        <taxon>Xanthoceroideae</taxon>
        <taxon>Xanthoceras</taxon>
    </lineage>
</organism>
<dbReference type="PANTHER" id="PTHR33107:SF5">
    <property type="entry name" value="KUNITZ TRYPSIN INHIBITOR 5"/>
    <property type="match status" value="1"/>
</dbReference>
<evidence type="ECO:0000313" key="2">
    <source>
        <dbReference type="EMBL" id="KAH7550618.1"/>
    </source>
</evidence>
<dbReference type="PANTHER" id="PTHR33107">
    <property type="entry name" value="KUNITZ TRYPSIN INHIBITOR 2"/>
    <property type="match status" value="1"/>
</dbReference>
<dbReference type="Gene3D" id="2.80.10.50">
    <property type="match status" value="1"/>
</dbReference>
<feature type="signal peptide" evidence="1">
    <location>
        <begin position="1"/>
        <end position="22"/>
    </location>
</feature>
<dbReference type="EMBL" id="JAFEMO010000013">
    <property type="protein sequence ID" value="KAH7550618.1"/>
    <property type="molecule type" value="Genomic_DNA"/>
</dbReference>
<dbReference type="Proteomes" id="UP000827721">
    <property type="component" value="Unassembled WGS sequence"/>
</dbReference>
<dbReference type="PRINTS" id="PR00291">
    <property type="entry name" value="KUNITZINHBTR"/>
</dbReference>
<dbReference type="InterPro" id="IPR002160">
    <property type="entry name" value="Prot_inh_Kunz-lg"/>
</dbReference>
<gene>
    <name evidence="2" type="ORF">JRO89_XS13G0232700</name>
</gene>